<dbReference type="Pfam" id="PF03567">
    <property type="entry name" value="Sulfotransfer_2"/>
    <property type="match status" value="1"/>
</dbReference>
<dbReference type="InterPro" id="IPR005331">
    <property type="entry name" value="Sulfotransferase"/>
</dbReference>
<dbReference type="Proteomes" id="UP000245119">
    <property type="component" value="Linkage Group LG2"/>
</dbReference>
<dbReference type="InterPro" id="IPR018011">
    <property type="entry name" value="Carb_sulfotrans_8-10"/>
</dbReference>
<evidence type="ECO:0000256" key="8">
    <source>
        <dbReference type="ARBA" id="ARBA00023180"/>
    </source>
</evidence>
<keyword evidence="9" id="KW-0119">Carbohydrate metabolism</keyword>
<comment type="similarity">
    <text evidence="2 9">Belongs to the sulfotransferase 2 family.</text>
</comment>
<evidence type="ECO:0000313" key="11">
    <source>
        <dbReference type="Proteomes" id="UP000245119"/>
    </source>
</evidence>
<gene>
    <name evidence="10" type="ORF">C0Q70_02947</name>
</gene>
<evidence type="ECO:0000256" key="6">
    <source>
        <dbReference type="ARBA" id="ARBA00023034"/>
    </source>
</evidence>
<keyword evidence="3 9" id="KW-0808">Transferase</keyword>
<evidence type="ECO:0000313" key="10">
    <source>
        <dbReference type="EMBL" id="PVD35978.1"/>
    </source>
</evidence>
<protein>
    <recommendedName>
        <fullName evidence="9">Carbohydrate sulfotransferase</fullName>
        <ecNumber evidence="9">2.8.2.-</ecNumber>
    </recommendedName>
</protein>
<dbReference type="AlphaFoldDB" id="A0A2T7PRD4"/>
<organism evidence="10 11">
    <name type="scientific">Pomacea canaliculata</name>
    <name type="common">Golden apple snail</name>
    <dbReference type="NCBI Taxonomy" id="400727"/>
    <lineage>
        <taxon>Eukaryota</taxon>
        <taxon>Metazoa</taxon>
        <taxon>Spiralia</taxon>
        <taxon>Lophotrochozoa</taxon>
        <taxon>Mollusca</taxon>
        <taxon>Gastropoda</taxon>
        <taxon>Caenogastropoda</taxon>
        <taxon>Architaenioglossa</taxon>
        <taxon>Ampullarioidea</taxon>
        <taxon>Ampullariidae</taxon>
        <taxon>Pomacea</taxon>
    </lineage>
</organism>
<evidence type="ECO:0000256" key="7">
    <source>
        <dbReference type="ARBA" id="ARBA00023136"/>
    </source>
</evidence>
<keyword evidence="11" id="KW-1185">Reference proteome</keyword>
<proteinExistence type="inferred from homology"/>
<dbReference type="GO" id="GO:0016051">
    <property type="term" value="P:carbohydrate biosynthetic process"/>
    <property type="evidence" value="ECO:0007669"/>
    <property type="project" value="InterPro"/>
</dbReference>
<evidence type="ECO:0000256" key="1">
    <source>
        <dbReference type="ARBA" id="ARBA00004323"/>
    </source>
</evidence>
<keyword evidence="4" id="KW-0812">Transmembrane</keyword>
<dbReference type="EMBL" id="PZQS01000002">
    <property type="protein sequence ID" value="PVD35978.1"/>
    <property type="molecule type" value="Genomic_DNA"/>
</dbReference>
<accession>A0A2T7PRD4</accession>
<evidence type="ECO:0000256" key="5">
    <source>
        <dbReference type="ARBA" id="ARBA00022989"/>
    </source>
</evidence>
<evidence type="ECO:0000256" key="9">
    <source>
        <dbReference type="RuleBase" id="RU364020"/>
    </source>
</evidence>
<dbReference type="OrthoDB" id="2019940at2759"/>
<dbReference type="GO" id="GO:0008146">
    <property type="term" value="F:sulfotransferase activity"/>
    <property type="evidence" value="ECO:0007669"/>
    <property type="project" value="InterPro"/>
</dbReference>
<keyword evidence="8 9" id="KW-0325">Glycoprotein</keyword>
<evidence type="ECO:0000256" key="3">
    <source>
        <dbReference type="ARBA" id="ARBA00022679"/>
    </source>
</evidence>
<dbReference type="PANTHER" id="PTHR12137">
    <property type="entry name" value="CARBOHYDRATE SULFOTRANSFERASE"/>
    <property type="match status" value="1"/>
</dbReference>
<evidence type="ECO:0000256" key="4">
    <source>
        <dbReference type="ARBA" id="ARBA00022692"/>
    </source>
</evidence>
<keyword evidence="5" id="KW-1133">Transmembrane helix</keyword>
<dbReference type="PANTHER" id="PTHR12137:SF54">
    <property type="entry name" value="CARBOHYDRATE SULFOTRANSFERASE"/>
    <property type="match status" value="1"/>
</dbReference>
<name>A0A2T7PRD4_POMCA</name>
<evidence type="ECO:0000256" key="2">
    <source>
        <dbReference type="ARBA" id="ARBA00006339"/>
    </source>
</evidence>
<sequence>MCVRASAGHWRIFDTDLSFTRSFDDAHLVVMRELKEEGSPKQAGPVSTPNKTVVTTATKSKSVVAAAAVPASPKQSPTQKEIADRVDTMRQWCRRLRPHYVDPSVMPAERLSMIMVDRKHRLAFCQIPGVAQNDWRRIFIFLTGKVNASNHLQISAYDAHSKYGHLIQRLSDFPPAERKKILHESTKLVFVRDPFERLLFTYQNKFLAKYSKYFHETFGRRIIQRYRKNATAQALKSGSDVTFNEFVRFVVDNEREATGLLNEHWERYYKLCQPCAIQYDVVGKFESLVADTTEVLSRAGALKVLKPPYMADTLVNSEKVMNSFYQTVNPTDLKRLWKIYYPDYNLFSYPYPNVLKTVLRAATNDY</sequence>
<dbReference type="GO" id="GO:0000139">
    <property type="term" value="C:Golgi membrane"/>
    <property type="evidence" value="ECO:0007669"/>
    <property type="project" value="UniProtKB-SubCell"/>
</dbReference>
<reference evidence="10 11" key="1">
    <citation type="submission" date="2018-04" db="EMBL/GenBank/DDBJ databases">
        <title>The genome of golden apple snail Pomacea canaliculata provides insight into stress tolerance and invasive adaptation.</title>
        <authorList>
            <person name="Liu C."/>
            <person name="Liu B."/>
            <person name="Ren Y."/>
            <person name="Zhang Y."/>
            <person name="Wang H."/>
            <person name="Li S."/>
            <person name="Jiang F."/>
            <person name="Yin L."/>
            <person name="Zhang G."/>
            <person name="Qian W."/>
            <person name="Fan W."/>
        </authorList>
    </citation>
    <scope>NUCLEOTIDE SEQUENCE [LARGE SCALE GENOMIC DNA]</scope>
    <source>
        <strain evidence="10">SZHN2017</strain>
        <tissue evidence="10">Muscle</tissue>
    </source>
</reference>
<keyword evidence="7" id="KW-0472">Membrane</keyword>
<comment type="subcellular location">
    <subcellularLocation>
        <location evidence="1 9">Golgi apparatus membrane</location>
        <topology evidence="1 9">Single-pass type II membrane protein</topology>
    </subcellularLocation>
</comment>
<comment type="caution">
    <text evidence="10">The sequence shown here is derived from an EMBL/GenBank/DDBJ whole genome shotgun (WGS) entry which is preliminary data.</text>
</comment>
<keyword evidence="6 9" id="KW-0333">Golgi apparatus</keyword>
<keyword evidence="9" id="KW-0735">Signal-anchor</keyword>
<dbReference type="EC" id="2.8.2.-" evidence="9"/>